<name>A0A146K8D7_9EUKA</name>
<keyword evidence="1" id="KW-0808">Transferase</keyword>
<sequence length="216" mass="24895">MKQLKMNLVTYEITPLSSMSGYIELLNQFSSLDQIGDRTQNFLIDYFGQYLAHDAREIFRKSTVSYSVAGYLLQFKDRHNGNIMLNNQGQIAHIDFGFFFESAPGGAFSIERSPFKMSEQFLQIIGGKDSIGYEQFKHEFRQEMIKCQFLKSQLVKMFNLILGLIPGVKSYEGIHKFQNRFTDNVQHCEKLVEDSISSFGSGLYDAFQALQNDINW</sequence>
<dbReference type="GO" id="GO:0004430">
    <property type="term" value="F:1-phosphatidylinositol 4-kinase activity"/>
    <property type="evidence" value="ECO:0007669"/>
    <property type="project" value="TreeGrafter"/>
</dbReference>
<evidence type="ECO:0000256" key="2">
    <source>
        <dbReference type="ARBA" id="ARBA00022777"/>
    </source>
</evidence>
<evidence type="ECO:0000259" key="3">
    <source>
        <dbReference type="PROSITE" id="PS50290"/>
    </source>
</evidence>
<evidence type="ECO:0000313" key="4">
    <source>
        <dbReference type="EMBL" id="JAP92204.1"/>
    </source>
</evidence>
<gene>
    <name evidence="4" type="ORF">TPC1_15934</name>
</gene>
<dbReference type="PANTHER" id="PTHR10048:SF22">
    <property type="entry name" value="PHOSPHATIDYLINOSITOL 4-KINASE BETA"/>
    <property type="match status" value="1"/>
</dbReference>
<dbReference type="GO" id="GO:0016020">
    <property type="term" value="C:membrane"/>
    <property type="evidence" value="ECO:0007669"/>
    <property type="project" value="TreeGrafter"/>
</dbReference>
<dbReference type="InterPro" id="IPR015433">
    <property type="entry name" value="PI3/4_kinase"/>
</dbReference>
<feature type="domain" description="PI3K/PI4K catalytic" evidence="3">
    <location>
        <begin position="1"/>
        <end position="211"/>
    </location>
</feature>
<dbReference type="AlphaFoldDB" id="A0A146K8D7"/>
<dbReference type="Gene3D" id="1.10.1070.11">
    <property type="entry name" value="Phosphatidylinositol 3-/4-kinase, catalytic domain"/>
    <property type="match status" value="1"/>
</dbReference>
<protein>
    <submittedName>
        <fullName evidence="4">Phosphatidylinositol 4-kinase, putative</fullName>
    </submittedName>
</protein>
<evidence type="ECO:0000256" key="1">
    <source>
        <dbReference type="ARBA" id="ARBA00022679"/>
    </source>
</evidence>
<dbReference type="SMART" id="SM00146">
    <property type="entry name" value="PI3Kc"/>
    <property type="match status" value="1"/>
</dbReference>
<organism evidence="4">
    <name type="scientific">Trepomonas sp. PC1</name>
    <dbReference type="NCBI Taxonomy" id="1076344"/>
    <lineage>
        <taxon>Eukaryota</taxon>
        <taxon>Metamonada</taxon>
        <taxon>Diplomonadida</taxon>
        <taxon>Hexamitidae</taxon>
        <taxon>Hexamitinae</taxon>
        <taxon>Trepomonas</taxon>
    </lineage>
</organism>
<dbReference type="InterPro" id="IPR018936">
    <property type="entry name" value="PI3/4_kinase_CS"/>
</dbReference>
<accession>A0A146K8D7</accession>
<dbReference type="PANTHER" id="PTHR10048">
    <property type="entry name" value="PHOSPHATIDYLINOSITOL KINASE"/>
    <property type="match status" value="1"/>
</dbReference>
<dbReference type="SUPFAM" id="SSF56112">
    <property type="entry name" value="Protein kinase-like (PK-like)"/>
    <property type="match status" value="1"/>
</dbReference>
<dbReference type="GO" id="GO:0005737">
    <property type="term" value="C:cytoplasm"/>
    <property type="evidence" value="ECO:0007669"/>
    <property type="project" value="TreeGrafter"/>
</dbReference>
<dbReference type="InterPro" id="IPR011009">
    <property type="entry name" value="Kinase-like_dom_sf"/>
</dbReference>
<dbReference type="PROSITE" id="PS50290">
    <property type="entry name" value="PI3_4_KINASE_3"/>
    <property type="match status" value="1"/>
</dbReference>
<reference evidence="4" key="1">
    <citation type="submission" date="2015-07" db="EMBL/GenBank/DDBJ databases">
        <title>Adaptation to a free-living lifestyle via gene acquisitions in the diplomonad Trepomonas sp. PC1.</title>
        <authorList>
            <person name="Xu F."/>
            <person name="Jerlstrom-Hultqvist J."/>
            <person name="Kolisko M."/>
            <person name="Simpson A.G.B."/>
            <person name="Roger A.J."/>
            <person name="Svard S.G."/>
            <person name="Andersson J.O."/>
        </authorList>
    </citation>
    <scope>NUCLEOTIDE SEQUENCE</scope>
    <source>
        <strain evidence="4">PC1</strain>
    </source>
</reference>
<dbReference type="EMBL" id="GDID01004402">
    <property type="protein sequence ID" value="JAP92204.1"/>
    <property type="molecule type" value="Transcribed_RNA"/>
</dbReference>
<keyword evidence="2 4" id="KW-0418">Kinase</keyword>
<dbReference type="PROSITE" id="PS00916">
    <property type="entry name" value="PI3_4_KINASE_2"/>
    <property type="match status" value="1"/>
</dbReference>
<dbReference type="GO" id="GO:0046854">
    <property type="term" value="P:phosphatidylinositol phosphate biosynthetic process"/>
    <property type="evidence" value="ECO:0007669"/>
    <property type="project" value="InterPro"/>
</dbReference>
<dbReference type="InterPro" id="IPR036940">
    <property type="entry name" value="PI3/4_kinase_cat_sf"/>
</dbReference>
<dbReference type="InterPro" id="IPR000403">
    <property type="entry name" value="PI3/4_kinase_cat_dom"/>
</dbReference>
<proteinExistence type="predicted"/>
<dbReference type="GO" id="GO:0048015">
    <property type="term" value="P:phosphatidylinositol-mediated signaling"/>
    <property type="evidence" value="ECO:0007669"/>
    <property type="project" value="TreeGrafter"/>
</dbReference>
<dbReference type="Pfam" id="PF00454">
    <property type="entry name" value="PI3_PI4_kinase"/>
    <property type="match status" value="1"/>
</dbReference>